<feature type="domain" description="Gfo/Idh/MocA-like oxidoreductase N-terminal" evidence="3">
    <location>
        <begin position="6"/>
        <end position="128"/>
    </location>
</feature>
<dbReference type="InterPro" id="IPR051317">
    <property type="entry name" value="Gfo/Idh/MocA_oxidoreduct"/>
</dbReference>
<accession>A0ABY8EST8</accession>
<organism evidence="5 6">
    <name type="scientific">Malassezia furfur</name>
    <name type="common">Pityriasis versicolor infection agent</name>
    <name type="synonym">Pityrosporum furfur</name>
    <dbReference type="NCBI Taxonomy" id="55194"/>
    <lineage>
        <taxon>Eukaryota</taxon>
        <taxon>Fungi</taxon>
        <taxon>Dikarya</taxon>
        <taxon>Basidiomycota</taxon>
        <taxon>Ustilaginomycotina</taxon>
        <taxon>Malasseziomycetes</taxon>
        <taxon>Malasseziales</taxon>
        <taxon>Malasseziaceae</taxon>
        <taxon>Malassezia</taxon>
    </lineage>
</organism>
<dbReference type="InterPro" id="IPR036291">
    <property type="entry name" value="NAD(P)-bd_dom_sf"/>
</dbReference>
<dbReference type="InterPro" id="IPR000683">
    <property type="entry name" value="Gfo/Idh/MocA-like_OxRdtase_N"/>
</dbReference>
<evidence type="ECO:0000259" key="3">
    <source>
        <dbReference type="Pfam" id="PF01408"/>
    </source>
</evidence>
<dbReference type="SUPFAM" id="SSF51735">
    <property type="entry name" value="NAD(P)-binding Rossmann-fold domains"/>
    <property type="match status" value="1"/>
</dbReference>
<dbReference type="Gene3D" id="3.40.50.720">
    <property type="entry name" value="NAD(P)-binding Rossmann-like Domain"/>
    <property type="match status" value="1"/>
</dbReference>
<comment type="similarity">
    <text evidence="1">Belongs to the Gfo/Idh/MocA family.</text>
</comment>
<dbReference type="PANTHER" id="PTHR43708:SF5">
    <property type="entry name" value="CONSERVED EXPRESSED OXIDOREDUCTASE (EUROFUNG)-RELATED"/>
    <property type="match status" value="1"/>
</dbReference>
<proteinExistence type="inferred from homology"/>
<reference evidence="5 6" key="1">
    <citation type="journal article" date="2020" name="Elife">
        <title>Loss of centromere function drives karyotype evolution in closely related Malassezia species.</title>
        <authorList>
            <person name="Sankaranarayanan S.R."/>
            <person name="Ianiri G."/>
            <person name="Coelho M.A."/>
            <person name="Reza M.H."/>
            <person name="Thimmappa B.C."/>
            <person name="Ganguly P."/>
            <person name="Vadnala R.N."/>
            <person name="Sun S."/>
            <person name="Siddharthan R."/>
            <person name="Tellgren-Roth C."/>
            <person name="Dawson T.L."/>
            <person name="Heitman J."/>
            <person name="Sanyal K."/>
        </authorList>
    </citation>
    <scope>NUCLEOTIDE SEQUENCE [LARGE SCALE GENOMIC DNA]</scope>
    <source>
        <strain evidence="5">CBS14141</strain>
    </source>
</reference>
<evidence type="ECO:0000313" key="6">
    <source>
        <dbReference type="Proteomes" id="UP000818624"/>
    </source>
</evidence>
<dbReference type="PANTHER" id="PTHR43708">
    <property type="entry name" value="CONSERVED EXPRESSED OXIDOREDUCTASE (EUROFUNG)"/>
    <property type="match status" value="1"/>
</dbReference>
<evidence type="ECO:0008006" key="7">
    <source>
        <dbReference type="Google" id="ProtNLM"/>
    </source>
</evidence>
<keyword evidence="2" id="KW-0560">Oxidoreductase</keyword>
<dbReference type="Gene3D" id="3.30.360.10">
    <property type="entry name" value="Dihydrodipicolinate Reductase, domain 2"/>
    <property type="match status" value="1"/>
</dbReference>
<evidence type="ECO:0000259" key="4">
    <source>
        <dbReference type="Pfam" id="PF22725"/>
    </source>
</evidence>
<keyword evidence="6" id="KW-1185">Reference proteome</keyword>
<dbReference type="EMBL" id="CP046236">
    <property type="protein sequence ID" value="WFD48655.1"/>
    <property type="molecule type" value="Genomic_DNA"/>
</dbReference>
<dbReference type="InterPro" id="IPR055170">
    <property type="entry name" value="GFO_IDH_MocA-like_dom"/>
</dbReference>
<dbReference type="Proteomes" id="UP000818624">
    <property type="component" value="Chromosome 3"/>
</dbReference>
<dbReference type="SUPFAM" id="SSF55347">
    <property type="entry name" value="Glyceraldehyde-3-phosphate dehydrogenase-like, C-terminal domain"/>
    <property type="match status" value="1"/>
</dbReference>
<dbReference type="Pfam" id="PF01408">
    <property type="entry name" value="GFO_IDH_MocA"/>
    <property type="match status" value="1"/>
</dbReference>
<protein>
    <recommendedName>
        <fullName evidence="7">Oxidoreductase</fullName>
    </recommendedName>
</protein>
<evidence type="ECO:0000256" key="1">
    <source>
        <dbReference type="ARBA" id="ARBA00010928"/>
    </source>
</evidence>
<sequence length="417" mass="45177">MSPIPVALLGYGNSARTFHLPFVKSLPDQFRLQVVLQRPRPEGSTSPNAALDLPDVQVVPDIDAALKALPEGGLVIITTNNASHFPYAEKALQAKMHVLVEKPVAVHEDEVNKLAQLARSVGKVCTVYQNRRFDGDYLTLKSLIKHDGGPNPSALGLPTYYESRFDRFRPIAKGGWRESVDPETEGGGMLWDLGAHLVDQTVALFGPPETVFGMVQNQRGQGPENVDDDWLAILTYPPHDPPTEETFAPGKRLGMLRAVLGSTCLSAHTDAEQSRFRVEGTLGSYVKKGTDPQEGQLKLGWTPATHPDTFGSYASDAPASLRLAQLSTSQPNQEVSGTNPPKLAVASIPTLPGRYIDLYTNLAETISAVNAAPTAEEAASIVDKLLDIKLEHVATSTRILRLIRQSAKEGRVLPFVG</sequence>
<gene>
    <name evidence="5" type="ORF">GLX27_003325</name>
</gene>
<evidence type="ECO:0000313" key="5">
    <source>
        <dbReference type="EMBL" id="WFD48655.1"/>
    </source>
</evidence>
<feature type="domain" description="GFO/IDH/MocA-like oxidoreductase" evidence="4">
    <location>
        <begin position="154"/>
        <end position="285"/>
    </location>
</feature>
<evidence type="ECO:0000256" key="2">
    <source>
        <dbReference type="ARBA" id="ARBA00023002"/>
    </source>
</evidence>
<name>A0ABY8EST8_MALFU</name>
<dbReference type="Pfam" id="PF22725">
    <property type="entry name" value="GFO_IDH_MocA_C3"/>
    <property type="match status" value="1"/>
</dbReference>